<dbReference type="NCBIfam" id="TIGR00094">
    <property type="entry name" value="tRNA_TruD_broad"/>
    <property type="match status" value="1"/>
</dbReference>
<proteinExistence type="inferred from homology"/>
<dbReference type="InterPro" id="IPR011760">
    <property type="entry name" value="PsdUridine_synth_TruD_insert"/>
</dbReference>
<dbReference type="InterPro" id="IPR001656">
    <property type="entry name" value="PsdUridine_synth_TruD"/>
</dbReference>
<dbReference type="Gene3D" id="1.10.1510.30">
    <property type="match status" value="1"/>
</dbReference>
<dbReference type="HAMAP" id="MF_01082">
    <property type="entry name" value="TruD"/>
    <property type="match status" value="1"/>
</dbReference>
<sequence>MLETSSQLEKSLGILYYSTNKKGIGGRIRVVPEDFIVEEITPEGIIVNENLKKLNRGKGKYTLAVLKKISRPLLPIISIIERKINAKISFAGIKDRRAVTYQLISINKVFDGEIKLKNIEIWSIGRSKWKIYPGELKGNRFTIVIRELNEIPKLLDIKWVPGYFGYQRFGIIRSNTHKIGKLLIKGDFNGAIKEFIAEPYEGEPSHIYEIRRKIKEKWDLKSIIDILPNELMYEKIVINSLIHNINSKDAFCRLPKRLLRLFIEAYQSYVFNLILSKRWKEYGLFEVYPNDIVSPLDNYFNPSIKIEVKKENYDKIKNMIREGKAVILLPLPGSNVKGINEEIYYKIFDLEGIKKEDFSLVFSNVLGMKFKDVYRPVVFYPKDLEILEKSENKIKIRFSLPKGCYATILLREIIKPNDPKNVGF</sequence>
<gene>
    <name evidence="4 6" type="primary">truD</name>
    <name evidence="7" type="ORF">DSO09_05120</name>
    <name evidence="6" type="ORF">EF809_04570</name>
</gene>
<evidence type="ECO:0000256" key="3">
    <source>
        <dbReference type="ARBA" id="ARBA00023235"/>
    </source>
</evidence>
<dbReference type="EMBL" id="RXIH01000035">
    <property type="protein sequence ID" value="RZN55820.1"/>
    <property type="molecule type" value="Genomic_DNA"/>
</dbReference>
<dbReference type="Pfam" id="PF01142">
    <property type="entry name" value="TruD"/>
    <property type="match status" value="1"/>
</dbReference>
<dbReference type="PROSITE" id="PS50984">
    <property type="entry name" value="TRUD"/>
    <property type="match status" value="1"/>
</dbReference>
<dbReference type="InterPro" id="IPR042214">
    <property type="entry name" value="TruD_catalytic"/>
</dbReference>
<evidence type="ECO:0000313" key="8">
    <source>
        <dbReference type="Proteomes" id="UP000316080"/>
    </source>
</evidence>
<dbReference type="EMBL" id="QNVI01000058">
    <property type="protein sequence ID" value="TDA38165.1"/>
    <property type="molecule type" value="Genomic_DNA"/>
</dbReference>
<dbReference type="SUPFAM" id="SSF55120">
    <property type="entry name" value="Pseudouridine synthase"/>
    <property type="match status" value="1"/>
</dbReference>
<feature type="active site" description="Nucleophile" evidence="4">
    <location>
        <position position="95"/>
    </location>
</feature>
<evidence type="ECO:0000313" key="6">
    <source>
        <dbReference type="EMBL" id="RZN55820.1"/>
    </source>
</evidence>
<dbReference type="GO" id="GO:0160150">
    <property type="term" value="F:tRNA pseudouridine(13) synthase activity"/>
    <property type="evidence" value="ECO:0007669"/>
    <property type="project" value="UniProtKB-EC"/>
</dbReference>
<comment type="function">
    <text evidence="4">Could be responsible for synthesis of pseudouridine from uracil-13 in transfer RNAs.</text>
</comment>
<evidence type="ECO:0000313" key="7">
    <source>
        <dbReference type="EMBL" id="TDA38165.1"/>
    </source>
</evidence>
<dbReference type="InterPro" id="IPR020119">
    <property type="entry name" value="PsdUridine_synth_TruD_CS"/>
</dbReference>
<dbReference type="PROSITE" id="PS01268">
    <property type="entry name" value="UPF0024"/>
    <property type="match status" value="1"/>
</dbReference>
<dbReference type="GO" id="GO:0031119">
    <property type="term" value="P:tRNA pseudouridine synthesis"/>
    <property type="evidence" value="ECO:0007669"/>
    <property type="project" value="UniProtKB-UniRule"/>
</dbReference>
<dbReference type="PANTHER" id="PTHR13326:SF21">
    <property type="entry name" value="PSEUDOURIDYLATE SYNTHASE PUS7L"/>
    <property type="match status" value="1"/>
</dbReference>
<dbReference type="PIRSF" id="PIRSF037016">
    <property type="entry name" value="Pseudouridin_synth_euk_prd"/>
    <property type="match status" value="1"/>
</dbReference>
<feature type="domain" description="TRUD" evidence="5">
    <location>
        <begin position="159"/>
        <end position="380"/>
    </location>
</feature>
<dbReference type="Gene3D" id="3.30.70.3160">
    <property type="match status" value="1"/>
</dbReference>
<dbReference type="GO" id="GO:0003723">
    <property type="term" value="F:RNA binding"/>
    <property type="evidence" value="ECO:0007669"/>
    <property type="project" value="InterPro"/>
</dbReference>
<organism evidence="7 9">
    <name type="scientific">Thermoproteota archaeon</name>
    <dbReference type="NCBI Taxonomy" id="2056631"/>
    <lineage>
        <taxon>Archaea</taxon>
        <taxon>Thermoproteota</taxon>
    </lineage>
</organism>
<evidence type="ECO:0000313" key="9">
    <source>
        <dbReference type="Proteomes" id="UP000317265"/>
    </source>
</evidence>
<reference evidence="6 8" key="2">
    <citation type="journal article" date="2019" name="Nat. Microbiol.">
        <title>Wide diversity of methane and short-chain alkane metabolisms in uncultured archaea.</title>
        <authorList>
            <person name="Borrel G."/>
            <person name="Adam P.S."/>
            <person name="McKay L.J."/>
            <person name="Chen L.X."/>
            <person name="Sierra-Garcia I.N."/>
            <person name="Sieber C.M."/>
            <person name="Letourneur Q."/>
            <person name="Ghozlane A."/>
            <person name="Andersen G.L."/>
            <person name="Li W.J."/>
            <person name="Hallam S.J."/>
            <person name="Muyzer G."/>
            <person name="de Oliveira V.M."/>
            <person name="Inskeep W.P."/>
            <person name="Banfield J.F."/>
            <person name="Gribaldo S."/>
        </authorList>
    </citation>
    <scope>NUCLEOTIDE SEQUENCE [LARGE SCALE GENOMIC DNA]</scope>
    <source>
        <strain evidence="6">Verst-YHS</strain>
    </source>
</reference>
<evidence type="ECO:0000256" key="2">
    <source>
        <dbReference type="ARBA" id="ARBA00022694"/>
    </source>
</evidence>
<dbReference type="PANTHER" id="PTHR13326">
    <property type="entry name" value="TRNA PSEUDOURIDINE SYNTHASE D"/>
    <property type="match status" value="1"/>
</dbReference>
<evidence type="ECO:0000259" key="5">
    <source>
        <dbReference type="PROSITE" id="PS50984"/>
    </source>
</evidence>
<evidence type="ECO:0000256" key="4">
    <source>
        <dbReference type="HAMAP-Rule" id="MF_01082"/>
    </source>
</evidence>
<dbReference type="Proteomes" id="UP000317265">
    <property type="component" value="Unassembled WGS sequence"/>
</dbReference>
<protein>
    <recommendedName>
        <fullName evidence="4">Probable tRNA pseudouridine synthase D</fullName>
        <ecNumber evidence="4">5.4.99.27</ecNumber>
    </recommendedName>
    <alternativeName>
        <fullName evidence="4">tRNA pseudouridine(13) synthase</fullName>
    </alternativeName>
    <alternativeName>
        <fullName evidence="4">tRNA pseudouridylate synthase D</fullName>
    </alternativeName>
    <alternativeName>
        <fullName evidence="4">tRNA-uridine isomerase D</fullName>
    </alternativeName>
</protein>
<accession>A0A523BB70</accession>
<dbReference type="EC" id="5.4.99.27" evidence="4"/>
<comment type="catalytic activity">
    <reaction evidence="4">
        <text>uridine(13) in tRNA = pseudouridine(13) in tRNA</text>
        <dbReference type="Rhea" id="RHEA:42540"/>
        <dbReference type="Rhea" id="RHEA-COMP:10105"/>
        <dbReference type="Rhea" id="RHEA-COMP:10106"/>
        <dbReference type="ChEBI" id="CHEBI:65314"/>
        <dbReference type="ChEBI" id="CHEBI:65315"/>
        <dbReference type="EC" id="5.4.99.27"/>
    </reaction>
</comment>
<dbReference type="AlphaFoldDB" id="A0A523BB70"/>
<reference evidence="7 9" key="1">
    <citation type="journal article" date="2019" name="Nat. Microbiol.">
        <title>Expanding anaerobic alkane metabolism in the domain of Archaea.</title>
        <authorList>
            <person name="Wang Y."/>
            <person name="Wegener G."/>
            <person name="Hou J."/>
            <person name="Wang F."/>
            <person name="Xiao X."/>
        </authorList>
    </citation>
    <scope>NUCLEOTIDE SEQUENCE [LARGE SCALE GENOMIC DNA]</scope>
    <source>
        <strain evidence="7">WYZ-LMO11</strain>
    </source>
</reference>
<dbReference type="Proteomes" id="UP000316080">
    <property type="component" value="Unassembled WGS sequence"/>
</dbReference>
<comment type="caution">
    <text evidence="7">The sequence shown here is derived from an EMBL/GenBank/DDBJ whole genome shotgun (WGS) entry which is preliminary data.</text>
</comment>
<dbReference type="InterPro" id="IPR020103">
    <property type="entry name" value="PsdUridine_synth_cat_dom_sf"/>
</dbReference>
<dbReference type="Gene3D" id="3.30.2350.20">
    <property type="entry name" value="TruD, catalytic domain"/>
    <property type="match status" value="1"/>
</dbReference>
<comment type="similarity">
    <text evidence="1 4">Belongs to the pseudouridine synthase TruD family.</text>
</comment>
<name>A0A523BB70_9CREN</name>
<evidence type="ECO:0000256" key="1">
    <source>
        <dbReference type="ARBA" id="ARBA00007953"/>
    </source>
</evidence>
<keyword evidence="2 4" id="KW-0819">tRNA processing</keyword>
<keyword evidence="3 4" id="KW-0413">Isomerase</keyword>